<dbReference type="SMART" id="SM00137">
    <property type="entry name" value="MAM"/>
    <property type="match status" value="1"/>
</dbReference>
<dbReference type="OrthoDB" id="5914193at2759"/>
<dbReference type="SUPFAM" id="SSF49899">
    <property type="entry name" value="Concanavalin A-like lectins/glucanases"/>
    <property type="match status" value="2"/>
</dbReference>
<keyword evidence="4" id="KW-1185">Reference proteome</keyword>
<accession>A0A811L970</accession>
<dbReference type="Gene3D" id="2.60.120.200">
    <property type="match status" value="2"/>
</dbReference>
<dbReference type="Proteomes" id="UP000614601">
    <property type="component" value="Unassembled WGS sequence"/>
</dbReference>
<dbReference type="EMBL" id="CAJFCW020000005">
    <property type="protein sequence ID" value="CAG9121371.1"/>
    <property type="molecule type" value="Genomic_DNA"/>
</dbReference>
<dbReference type="PROSITE" id="PS50060">
    <property type="entry name" value="MAM_2"/>
    <property type="match status" value="2"/>
</dbReference>
<gene>
    <name evidence="3" type="ORF">BOKJ2_LOCUS11782</name>
</gene>
<evidence type="ECO:0000313" key="3">
    <source>
        <dbReference type="EMBL" id="CAD5225847.1"/>
    </source>
</evidence>
<comment type="caution">
    <text evidence="3">The sequence shown here is derived from an EMBL/GenBank/DDBJ whole genome shotgun (WGS) entry which is preliminary data.</text>
</comment>
<feature type="domain" description="MAM" evidence="2">
    <location>
        <begin position="30"/>
        <end position="192"/>
    </location>
</feature>
<dbReference type="GO" id="GO:0016020">
    <property type="term" value="C:membrane"/>
    <property type="evidence" value="ECO:0007669"/>
    <property type="project" value="InterPro"/>
</dbReference>
<name>A0A811L970_9BILA</name>
<dbReference type="Pfam" id="PF00629">
    <property type="entry name" value="MAM"/>
    <property type="match status" value="2"/>
</dbReference>
<sequence>MRLALEWSILYLVFVLIGTTKAQIRLSSQLNCNFEEDCRWQNSTGHMGQIGWAITNDIIPDDRFPATMSKNDEGNSFAYTFGPPGMHQIELISDIVDCQLGGAKLSFWYYFSGPHSALDVCCRWPPGNNDPDHKKCFEPTVGQNRAQQWTFASVELPPISQSMEIVLRARFEAPKDVVAIDDIKYEAILCESTHRWGSASGGGGAIGDPMEPANLLRQLPTQNGLKTLDMRGTLLSSEGVNSNVPKSPFSTDFEYDTIGFKASDDELQRIHSIAVDGNCNYNCNFDDNNLCNFTIPSVTELSYVGIWELRREAMYNSITGIKEDVSRGGLFLATGPKSTPEQEYALQIKVNLNEPANLHFAYYMAGVKGRLRVCTDFPKFKNCLFEVDGSGLEGDPRKWKDAKVRLTSGENTLTIVADKLAKNYLIGVDEFRFLDESDSRPIQC</sequence>
<evidence type="ECO:0000256" key="1">
    <source>
        <dbReference type="SAM" id="SignalP"/>
    </source>
</evidence>
<feature type="signal peptide" evidence="1">
    <location>
        <begin position="1"/>
        <end position="22"/>
    </location>
</feature>
<protein>
    <recommendedName>
        <fullName evidence="2">MAM domain-containing protein</fullName>
    </recommendedName>
</protein>
<proteinExistence type="predicted"/>
<dbReference type="Proteomes" id="UP000783686">
    <property type="component" value="Unassembled WGS sequence"/>
</dbReference>
<reference evidence="3" key="1">
    <citation type="submission" date="2020-09" db="EMBL/GenBank/DDBJ databases">
        <authorList>
            <person name="Kikuchi T."/>
        </authorList>
    </citation>
    <scope>NUCLEOTIDE SEQUENCE</scope>
    <source>
        <strain evidence="3">SH1</strain>
    </source>
</reference>
<dbReference type="EMBL" id="CAJFDH010000005">
    <property type="protein sequence ID" value="CAD5225847.1"/>
    <property type="molecule type" value="Genomic_DNA"/>
</dbReference>
<feature type="domain" description="MAM" evidence="2">
    <location>
        <begin position="281"/>
        <end position="444"/>
    </location>
</feature>
<keyword evidence="1" id="KW-0732">Signal</keyword>
<organism evidence="3 4">
    <name type="scientific">Bursaphelenchus okinawaensis</name>
    <dbReference type="NCBI Taxonomy" id="465554"/>
    <lineage>
        <taxon>Eukaryota</taxon>
        <taxon>Metazoa</taxon>
        <taxon>Ecdysozoa</taxon>
        <taxon>Nematoda</taxon>
        <taxon>Chromadorea</taxon>
        <taxon>Rhabditida</taxon>
        <taxon>Tylenchina</taxon>
        <taxon>Tylenchomorpha</taxon>
        <taxon>Aphelenchoidea</taxon>
        <taxon>Aphelenchoididae</taxon>
        <taxon>Bursaphelenchus</taxon>
    </lineage>
</organism>
<feature type="chain" id="PRO_5036221309" description="MAM domain-containing protein" evidence="1">
    <location>
        <begin position="23"/>
        <end position="444"/>
    </location>
</feature>
<dbReference type="AlphaFoldDB" id="A0A811L970"/>
<dbReference type="InterPro" id="IPR000998">
    <property type="entry name" value="MAM_dom"/>
</dbReference>
<dbReference type="InterPro" id="IPR013320">
    <property type="entry name" value="ConA-like_dom_sf"/>
</dbReference>
<evidence type="ECO:0000313" key="4">
    <source>
        <dbReference type="Proteomes" id="UP000614601"/>
    </source>
</evidence>
<evidence type="ECO:0000259" key="2">
    <source>
        <dbReference type="PROSITE" id="PS50060"/>
    </source>
</evidence>